<gene>
    <name evidence="2" type="ORF">PK35_14300</name>
</gene>
<proteinExistence type="predicted"/>
<reference evidence="2 3" key="1">
    <citation type="journal article" date="2015" name="Antonie Van Leeuwenhoek">
        <title>Tamlana nanhaiensis sp. nov., isolated from surface seawater collected from the South China Sea.</title>
        <authorList>
            <person name="Liu X."/>
            <person name="Lai Q."/>
            <person name="Du Y."/>
            <person name="Li G."/>
            <person name="Sun F."/>
            <person name="Shao Z."/>
        </authorList>
    </citation>
    <scope>NUCLEOTIDE SEQUENCE [LARGE SCALE GENOMIC DNA]</scope>
    <source>
        <strain evidence="2 3">FHC16</strain>
    </source>
</reference>
<dbReference type="STRING" id="1382798.PK35_14300"/>
<dbReference type="EMBL" id="JTDV01000014">
    <property type="protein sequence ID" value="KJD31571.1"/>
    <property type="molecule type" value="Genomic_DNA"/>
</dbReference>
<dbReference type="RefSeq" id="WP_044627244.1">
    <property type="nucleotide sequence ID" value="NZ_JTDV01000014.1"/>
</dbReference>
<accession>A0A0D7VXJ4</accession>
<dbReference type="SUPFAM" id="SSF48452">
    <property type="entry name" value="TPR-like"/>
    <property type="match status" value="1"/>
</dbReference>
<dbReference type="Proteomes" id="UP000032361">
    <property type="component" value="Unassembled WGS sequence"/>
</dbReference>
<feature type="signal peptide" evidence="1">
    <location>
        <begin position="1"/>
        <end position="27"/>
    </location>
</feature>
<dbReference type="Gene3D" id="1.25.40.390">
    <property type="match status" value="1"/>
</dbReference>
<name>A0A0D7VXJ4_9FLAO</name>
<evidence type="ECO:0000313" key="3">
    <source>
        <dbReference type="Proteomes" id="UP000032361"/>
    </source>
</evidence>
<evidence type="ECO:0000256" key="1">
    <source>
        <dbReference type="SAM" id="SignalP"/>
    </source>
</evidence>
<keyword evidence="1" id="KW-0732">Signal</keyword>
<sequence>MKTFIKNSRNKLILAASLAVVFSFNSCQDYLDVDPKDKLNEDQVYNDIFDADAAVIGIYGKFMGLAEKYVVLNELRADLASTTNNADLYLQELNEHDVSMGNPYANPRDFYEVINLCNDALKNFQSMSDDNRLDTTEFNERYSDIGNIRSWLYLQLGIHYGEIPYITEPVDNVNDIKNDTNTITFVQLLDELVAFTEDLPFTNPYNPNSTLVIDVDGYNTAKFFINKECLLGDLNLWKGNYVEAASHYKNVMETSTSSSSQSALYDIYRVKYADVANNNDLAVGYLRYREQDARSLVNNNTQGWRSMFAREKDVLWNTEWIWSLPFDSNFAPANPFIDLFSNRAGSYLIKPSEYAMELWKGETQRNGFSYDARGEKFTYNMINNEPVIMKYLYKFLDPTSQIPISDFERNGDWFLYRAGQLHLRYAEAANRDSQHKLADAILNFGIQSAYTVDGQVDVTDIEQTHLPFPYDFDARQGDFPYFRGDWHRNGGIRGRAYVERAEVFGDSLISIENNIIKEAGLELAYEGSRWADLLRVALRRNDPAFLADKIYNKLESEGNPRAAEVRSKLMDANNWYLPFVWKEE</sequence>
<dbReference type="AlphaFoldDB" id="A0A0D7VXJ4"/>
<feature type="chain" id="PRO_5002325266" evidence="1">
    <location>
        <begin position="28"/>
        <end position="584"/>
    </location>
</feature>
<dbReference type="InterPro" id="IPR011990">
    <property type="entry name" value="TPR-like_helical_dom_sf"/>
</dbReference>
<evidence type="ECO:0000313" key="2">
    <source>
        <dbReference type="EMBL" id="KJD31571.1"/>
    </source>
</evidence>
<organism evidence="2 3">
    <name type="scientific">Neotamlana nanhaiensis</name>
    <dbReference type="NCBI Taxonomy" id="1382798"/>
    <lineage>
        <taxon>Bacteria</taxon>
        <taxon>Pseudomonadati</taxon>
        <taxon>Bacteroidota</taxon>
        <taxon>Flavobacteriia</taxon>
        <taxon>Flavobacteriales</taxon>
        <taxon>Flavobacteriaceae</taxon>
        <taxon>Neotamlana</taxon>
    </lineage>
</organism>
<keyword evidence="3" id="KW-1185">Reference proteome</keyword>
<dbReference type="PATRIC" id="fig|1382798.3.peg.1422"/>
<comment type="caution">
    <text evidence="2">The sequence shown here is derived from an EMBL/GenBank/DDBJ whole genome shotgun (WGS) entry which is preliminary data.</text>
</comment>
<dbReference type="OrthoDB" id="5694214at2"/>
<protein>
    <submittedName>
        <fullName evidence="2">RagB/SusD family protein</fullName>
    </submittedName>
</protein>